<proteinExistence type="predicted"/>
<protein>
    <submittedName>
        <fullName evidence="2">Integrase core domain containing protein</fullName>
    </submittedName>
</protein>
<feature type="region of interest" description="Disordered" evidence="1">
    <location>
        <begin position="1"/>
        <end position="60"/>
    </location>
</feature>
<evidence type="ECO:0000313" key="2">
    <source>
        <dbReference type="EnsemblPlants" id="PGSC0003DMT400090316"/>
    </source>
</evidence>
<dbReference type="PaxDb" id="4113-PGSC0003DMT400090316"/>
<evidence type="ECO:0000313" key="3">
    <source>
        <dbReference type="Proteomes" id="UP000011115"/>
    </source>
</evidence>
<dbReference type="InParanoid" id="M1DK47"/>
<feature type="compositionally biased region" description="Low complexity" evidence="1">
    <location>
        <begin position="1"/>
        <end position="25"/>
    </location>
</feature>
<feature type="region of interest" description="Disordered" evidence="1">
    <location>
        <begin position="120"/>
        <end position="146"/>
    </location>
</feature>
<name>M1DK47_SOLTU</name>
<keyword evidence="3" id="KW-1185">Reference proteome</keyword>
<dbReference type="Gramene" id="PGSC0003DMT400090316">
    <property type="protein sequence ID" value="PGSC0003DMT400090316"/>
    <property type="gene ID" value="PGSC0003DMG400039887"/>
</dbReference>
<dbReference type="EnsemblPlants" id="PGSC0003DMT400090316">
    <property type="protein sequence ID" value="PGSC0003DMT400090316"/>
    <property type="gene ID" value="PGSC0003DMG400039887"/>
</dbReference>
<accession>M1DK47</accession>
<dbReference type="Proteomes" id="UP000011115">
    <property type="component" value="Unassembled WGS sequence"/>
</dbReference>
<dbReference type="HOGENOM" id="CLU_028647_4_1_1"/>
<organism evidence="2 3">
    <name type="scientific">Solanum tuberosum</name>
    <name type="common">Potato</name>
    <dbReference type="NCBI Taxonomy" id="4113"/>
    <lineage>
        <taxon>Eukaryota</taxon>
        <taxon>Viridiplantae</taxon>
        <taxon>Streptophyta</taxon>
        <taxon>Embryophyta</taxon>
        <taxon>Tracheophyta</taxon>
        <taxon>Spermatophyta</taxon>
        <taxon>Magnoliopsida</taxon>
        <taxon>eudicotyledons</taxon>
        <taxon>Gunneridae</taxon>
        <taxon>Pentapetalae</taxon>
        <taxon>asterids</taxon>
        <taxon>lamiids</taxon>
        <taxon>Solanales</taxon>
        <taxon>Solanaceae</taxon>
        <taxon>Solanoideae</taxon>
        <taxon>Solaneae</taxon>
        <taxon>Solanum</taxon>
    </lineage>
</organism>
<dbReference type="AlphaFoldDB" id="M1DK47"/>
<feature type="compositionally biased region" description="Low complexity" evidence="1">
    <location>
        <begin position="34"/>
        <end position="45"/>
    </location>
</feature>
<evidence type="ECO:0000256" key="1">
    <source>
        <dbReference type="SAM" id="MobiDB-lite"/>
    </source>
</evidence>
<reference evidence="2" key="2">
    <citation type="submission" date="2015-06" db="UniProtKB">
        <authorList>
            <consortium name="EnsemblPlants"/>
        </authorList>
    </citation>
    <scope>IDENTIFICATION</scope>
    <source>
        <strain evidence="2">DM1-3 516 R44</strain>
    </source>
</reference>
<sequence length="209" mass="21770">MSGSESAHASGSESAQAARSSAKSATGSGENDQAASSDEATSSESIPTPRNDDPTPVAGEINRWDSGVLIWHCDKLVHPTGGLDIGHIRDDANVAAPRREPQVEVPPLGADLADTMGQEGLAPTHAKGKQHRSHRTEEEKAQKRQRRGIELCPVAKVQPVLRDVVSTTDGVVRLIESTTEGATIADVGTTEGAPTIVPAGYGKPDAPSC</sequence>
<reference evidence="3" key="1">
    <citation type="journal article" date="2011" name="Nature">
        <title>Genome sequence and analysis of the tuber crop potato.</title>
        <authorList>
            <consortium name="The Potato Genome Sequencing Consortium"/>
        </authorList>
    </citation>
    <scope>NUCLEOTIDE SEQUENCE [LARGE SCALE GENOMIC DNA]</scope>
    <source>
        <strain evidence="3">cv. DM1-3 516 R44</strain>
    </source>
</reference>